<dbReference type="PANTHER" id="PTHR21600">
    <property type="entry name" value="MITOCHONDRIAL RNA PSEUDOURIDINE SYNTHASE"/>
    <property type="match status" value="1"/>
</dbReference>
<comment type="function">
    <text evidence="3">Responsible for synthesis of pseudouridine from uracil.</text>
</comment>
<comment type="similarity">
    <text evidence="2 3">Belongs to the pseudouridine synthase RluA family.</text>
</comment>
<proteinExistence type="inferred from homology"/>
<evidence type="ECO:0000313" key="7">
    <source>
        <dbReference type="Proteomes" id="UP001165962"/>
    </source>
</evidence>
<evidence type="ECO:0000256" key="2">
    <source>
        <dbReference type="ARBA" id="ARBA00010876"/>
    </source>
</evidence>
<dbReference type="InterPro" id="IPR006145">
    <property type="entry name" value="PsdUridine_synth_RsuA/RluA"/>
</dbReference>
<evidence type="ECO:0000259" key="5">
    <source>
        <dbReference type="Pfam" id="PF00849"/>
    </source>
</evidence>
<organism evidence="6 7">
    <name type="scientific">Paenibacillus agricola</name>
    <dbReference type="NCBI Taxonomy" id="2716264"/>
    <lineage>
        <taxon>Bacteria</taxon>
        <taxon>Bacillati</taxon>
        <taxon>Bacillota</taxon>
        <taxon>Bacilli</taxon>
        <taxon>Bacillales</taxon>
        <taxon>Paenibacillaceae</taxon>
        <taxon>Paenibacillus</taxon>
    </lineage>
</organism>
<dbReference type="CDD" id="cd02869">
    <property type="entry name" value="PseudoU_synth_RluA_like"/>
    <property type="match status" value="1"/>
</dbReference>
<dbReference type="InterPro" id="IPR050188">
    <property type="entry name" value="RluA_PseudoU_synthase"/>
</dbReference>
<dbReference type="RefSeq" id="WP_166148808.1">
    <property type="nucleotide sequence ID" value="NZ_JAAOIW010000003.1"/>
</dbReference>
<dbReference type="Gene3D" id="3.30.2350.10">
    <property type="entry name" value="Pseudouridine synthase"/>
    <property type="match status" value="1"/>
</dbReference>
<evidence type="ECO:0000256" key="4">
    <source>
        <dbReference type="SAM" id="MobiDB-lite"/>
    </source>
</evidence>
<evidence type="ECO:0000313" key="6">
    <source>
        <dbReference type="EMBL" id="NHN30108.1"/>
    </source>
</evidence>
<protein>
    <recommendedName>
        <fullName evidence="3">Pseudouridine synthase</fullName>
        <ecNumber evidence="3">5.4.99.-</ecNumber>
    </recommendedName>
</protein>
<dbReference type="Proteomes" id="UP001165962">
    <property type="component" value="Unassembled WGS sequence"/>
</dbReference>
<reference evidence="6" key="1">
    <citation type="submission" date="2020-03" db="EMBL/GenBank/DDBJ databases">
        <title>Draft sequencing of Paenibacilllus sp. S3N08.</title>
        <authorList>
            <person name="Kim D.-U."/>
        </authorList>
    </citation>
    <scope>NUCLEOTIDE SEQUENCE</scope>
    <source>
        <strain evidence="6">S3N08</strain>
    </source>
</reference>
<gene>
    <name evidence="6" type="ORF">G9U52_09705</name>
</gene>
<feature type="compositionally biased region" description="Basic residues" evidence="4">
    <location>
        <begin position="184"/>
        <end position="193"/>
    </location>
</feature>
<dbReference type="PANTHER" id="PTHR21600:SF71">
    <property type="entry name" value="PSEUDOURIDINE SYNTHASE"/>
    <property type="match status" value="1"/>
</dbReference>
<dbReference type="SUPFAM" id="SSF55120">
    <property type="entry name" value="Pseudouridine synthase"/>
    <property type="match status" value="1"/>
</dbReference>
<sequence>MVPWKKKGEWLELILPRPLESEVDIGAYIRISDPYLKKLVRSGGFSSKGNRVSLKLFPNELLHDMQEWVPVEVLYEDDFCLVVHKSAGVKVHGDGSGASNAGPSTLSEAVASYYESTGQACKVRHIHRLDEDTTGPLLYAKHEWAHLRLDEAMRDKSIRRDYVAIVQGRITKPKGIMDVPIGKDRHHPARRRVSPTGESAVTHYEVVESFKQATLVRLRLETGRTHQIRVHLSHLGFPIWGDRLYGGQNTGISRQALHGECLSFSHPLTGEPIEVYDPWPLDFQELLATLQKI</sequence>
<keyword evidence="7" id="KW-1185">Reference proteome</keyword>
<comment type="caution">
    <text evidence="6">The sequence shown here is derived from an EMBL/GenBank/DDBJ whole genome shotgun (WGS) entry which is preliminary data.</text>
</comment>
<keyword evidence="3" id="KW-0413">Isomerase</keyword>
<dbReference type="EMBL" id="JAAOIW010000003">
    <property type="protein sequence ID" value="NHN30108.1"/>
    <property type="molecule type" value="Genomic_DNA"/>
</dbReference>
<evidence type="ECO:0000256" key="3">
    <source>
        <dbReference type="RuleBase" id="RU362028"/>
    </source>
</evidence>
<dbReference type="InterPro" id="IPR020103">
    <property type="entry name" value="PsdUridine_synth_cat_dom_sf"/>
</dbReference>
<dbReference type="Pfam" id="PF00849">
    <property type="entry name" value="PseudoU_synth_2"/>
    <property type="match status" value="1"/>
</dbReference>
<dbReference type="NCBIfam" id="TIGR00005">
    <property type="entry name" value="rluA_subfam"/>
    <property type="match status" value="1"/>
</dbReference>
<name>A0ABX0J373_9BACL</name>
<comment type="catalytic activity">
    <reaction evidence="1 3">
        <text>a uridine in RNA = a pseudouridine in RNA</text>
        <dbReference type="Rhea" id="RHEA:48348"/>
        <dbReference type="Rhea" id="RHEA-COMP:12068"/>
        <dbReference type="Rhea" id="RHEA-COMP:12069"/>
        <dbReference type="ChEBI" id="CHEBI:65314"/>
        <dbReference type="ChEBI" id="CHEBI:65315"/>
    </reaction>
</comment>
<dbReference type="EC" id="5.4.99.-" evidence="3"/>
<evidence type="ECO:0000256" key="1">
    <source>
        <dbReference type="ARBA" id="ARBA00000073"/>
    </source>
</evidence>
<feature type="domain" description="Pseudouridine synthase RsuA/RluA-like" evidence="5">
    <location>
        <begin position="81"/>
        <end position="234"/>
    </location>
</feature>
<dbReference type="InterPro" id="IPR006225">
    <property type="entry name" value="PsdUridine_synth_RluC/D"/>
</dbReference>
<feature type="region of interest" description="Disordered" evidence="4">
    <location>
        <begin position="176"/>
        <end position="197"/>
    </location>
</feature>
<accession>A0ABX0J373</accession>